<dbReference type="PANTHER" id="PTHR33086">
    <property type="entry name" value="OS05G0468200 PROTEIN-RELATED"/>
    <property type="match status" value="1"/>
</dbReference>
<accession>A0A8T0MF91</accession>
<dbReference type="PANTHER" id="PTHR33086:SF54">
    <property type="entry name" value="DUF1618 DOMAIN-CONTAINING PROTEIN"/>
    <property type="match status" value="1"/>
</dbReference>
<reference evidence="2" key="1">
    <citation type="submission" date="2020-05" db="EMBL/GenBank/DDBJ databases">
        <title>WGS assembly of Panicum virgatum.</title>
        <authorList>
            <person name="Lovell J.T."/>
            <person name="Jenkins J."/>
            <person name="Shu S."/>
            <person name="Juenger T.E."/>
            <person name="Schmutz J."/>
        </authorList>
    </citation>
    <scope>NUCLEOTIDE SEQUENCE</scope>
    <source>
        <strain evidence="2">AP13</strain>
    </source>
</reference>
<dbReference type="AlphaFoldDB" id="A0A8T0MF91"/>
<dbReference type="Proteomes" id="UP000823388">
    <property type="component" value="Chromosome 9N"/>
</dbReference>
<proteinExistence type="predicted"/>
<comment type="caution">
    <text evidence="2">The sequence shown here is derived from an EMBL/GenBank/DDBJ whole genome shotgun (WGS) entry which is preliminary data.</text>
</comment>
<feature type="domain" description="DUF1618" evidence="1">
    <location>
        <begin position="26"/>
        <end position="150"/>
    </location>
</feature>
<evidence type="ECO:0000313" key="2">
    <source>
        <dbReference type="EMBL" id="KAG2534953.1"/>
    </source>
</evidence>
<dbReference type="Pfam" id="PF07762">
    <property type="entry name" value="DUF1618"/>
    <property type="match status" value="1"/>
</dbReference>
<protein>
    <recommendedName>
        <fullName evidence="1">DUF1618 domain-containing protein</fullName>
    </recommendedName>
</protein>
<evidence type="ECO:0000259" key="1">
    <source>
        <dbReference type="Pfam" id="PF07762"/>
    </source>
</evidence>
<sequence>MLLCFPHLCGPFNVGVTFSFQVKVFWADLSRGLAYCDRRAATGNSTVQFDFINLPYGYEIRIDELPEDESMEPPEMDRTVGCTGGCIKFICIDRPREHPDNAVLRFWTLDLTCKKWEAEESLLWKELWQNIDFMGNAKLWDVEPRYPVLMPDFCLVLQDMRHSRGSHVVGSLILRGSGRG</sequence>
<gene>
    <name evidence="2" type="ORF">PVAP13_9NG039600</name>
</gene>
<dbReference type="EMBL" id="CM029054">
    <property type="protein sequence ID" value="KAG2534953.1"/>
    <property type="molecule type" value="Genomic_DNA"/>
</dbReference>
<organism evidence="2 3">
    <name type="scientific">Panicum virgatum</name>
    <name type="common">Blackwell switchgrass</name>
    <dbReference type="NCBI Taxonomy" id="38727"/>
    <lineage>
        <taxon>Eukaryota</taxon>
        <taxon>Viridiplantae</taxon>
        <taxon>Streptophyta</taxon>
        <taxon>Embryophyta</taxon>
        <taxon>Tracheophyta</taxon>
        <taxon>Spermatophyta</taxon>
        <taxon>Magnoliopsida</taxon>
        <taxon>Liliopsida</taxon>
        <taxon>Poales</taxon>
        <taxon>Poaceae</taxon>
        <taxon>PACMAD clade</taxon>
        <taxon>Panicoideae</taxon>
        <taxon>Panicodae</taxon>
        <taxon>Paniceae</taxon>
        <taxon>Panicinae</taxon>
        <taxon>Panicum</taxon>
        <taxon>Panicum sect. Hiantes</taxon>
    </lineage>
</organism>
<evidence type="ECO:0000313" key="3">
    <source>
        <dbReference type="Proteomes" id="UP000823388"/>
    </source>
</evidence>
<dbReference type="InterPro" id="IPR011676">
    <property type="entry name" value="DUF1618"/>
</dbReference>
<name>A0A8T0MF91_PANVG</name>
<keyword evidence="3" id="KW-1185">Reference proteome</keyword>